<keyword evidence="1" id="KW-0472">Membrane</keyword>
<keyword evidence="1" id="KW-0812">Transmembrane</keyword>
<reference evidence="5" key="1">
    <citation type="submission" date="2019-10" db="EMBL/GenBank/DDBJ databases">
        <title>Streptomyces sp. nov., a novel actinobacterium isolated from alkaline environment.</title>
        <authorList>
            <person name="Golinska P."/>
        </authorList>
    </citation>
    <scope>NUCLEOTIDE SEQUENCE [LARGE SCALE GENOMIC DNA]</scope>
    <source>
        <strain evidence="5">DSM 42118</strain>
    </source>
</reference>
<dbReference type="Proteomes" id="UP000538929">
    <property type="component" value="Unassembled WGS sequence"/>
</dbReference>
<dbReference type="GO" id="GO:0016020">
    <property type="term" value="C:membrane"/>
    <property type="evidence" value="ECO:0007669"/>
    <property type="project" value="UniProtKB-UniRule"/>
</dbReference>
<feature type="transmembrane region" description="Helical" evidence="1">
    <location>
        <begin position="153"/>
        <end position="176"/>
    </location>
</feature>
<feature type="transmembrane region" description="Helical" evidence="1">
    <location>
        <begin position="65"/>
        <end position="84"/>
    </location>
</feature>
<evidence type="ECO:0000313" key="4">
    <source>
        <dbReference type="EMBL" id="MBB0244188.1"/>
    </source>
</evidence>
<feature type="domain" description="MHYT" evidence="3">
    <location>
        <begin position="1"/>
        <end position="179"/>
    </location>
</feature>
<name>A0A7W3TC84_9ACTN</name>
<evidence type="ECO:0000259" key="3">
    <source>
        <dbReference type="PROSITE" id="PS50924"/>
    </source>
</evidence>
<evidence type="ECO:0000313" key="5">
    <source>
        <dbReference type="Proteomes" id="UP000538929"/>
    </source>
</evidence>
<feature type="transmembrane region" description="Helical" evidence="1">
    <location>
        <begin position="125"/>
        <end position="146"/>
    </location>
</feature>
<dbReference type="PROSITE" id="PS50924">
    <property type="entry name" value="MHYT"/>
    <property type="match status" value="1"/>
</dbReference>
<proteinExistence type="predicted"/>
<feature type="transmembrane region" description="Helical" evidence="1">
    <location>
        <begin position="196"/>
        <end position="216"/>
    </location>
</feature>
<keyword evidence="1" id="KW-1133">Transmembrane helix</keyword>
<organism evidence="4 5">
    <name type="scientific">Streptomyces alkaliphilus</name>
    <dbReference type="NCBI Taxonomy" id="1472722"/>
    <lineage>
        <taxon>Bacteria</taxon>
        <taxon>Bacillati</taxon>
        <taxon>Actinomycetota</taxon>
        <taxon>Actinomycetes</taxon>
        <taxon>Kitasatosporales</taxon>
        <taxon>Streptomycetaceae</taxon>
        <taxon>Streptomyces</taxon>
    </lineage>
</organism>
<feature type="transmembrane region" description="Helical" evidence="1">
    <location>
        <begin position="91"/>
        <end position="113"/>
    </location>
</feature>
<feature type="region of interest" description="Disordered" evidence="2">
    <location>
        <begin position="227"/>
        <end position="247"/>
    </location>
</feature>
<dbReference type="AlphaFoldDB" id="A0A7W3TC84"/>
<gene>
    <name evidence="4" type="ORF">FNQ90_08730</name>
</gene>
<keyword evidence="5" id="KW-1185">Reference proteome</keyword>
<dbReference type="EMBL" id="VKHT01000190">
    <property type="protein sequence ID" value="MBB0244188.1"/>
    <property type="molecule type" value="Genomic_DNA"/>
</dbReference>
<feature type="transmembrane region" description="Helical" evidence="1">
    <location>
        <begin position="25"/>
        <end position="45"/>
    </location>
</feature>
<dbReference type="PANTHER" id="PTHR35152:SF1">
    <property type="entry name" value="DOMAIN SIGNALLING PROTEIN, PUTATIVE (AFU_ORTHOLOGUE AFUA_5G11310)-RELATED"/>
    <property type="match status" value="1"/>
</dbReference>
<evidence type="ECO:0000256" key="1">
    <source>
        <dbReference type="PROSITE-ProRule" id="PRU00244"/>
    </source>
</evidence>
<protein>
    <recommendedName>
        <fullName evidence="3">MHYT domain-containing protein</fullName>
    </recommendedName>
</protein>
<comment type="caution">
    <text evidence="4">The sequence shown here is derived from an EMBL/GenBank/DDBJ whole genome shotgun (WGS) entry which is preliminary data.</text>
</comment>
<dbReference type="PANTHER" id="PTHR35152">
    <property type="entry name" value="DOMAIN SIGNALLING PROTEIN, PUTATIVE (AFU_ORTHOLOGUE AFUA_5G11310)-RELATED"/>
    <property type="match status" value="1"/>
</dbReference>
<dbReference type="InterPro" id="IPR005330">
    <property type="entry name" value="MHYT_dom"/>
</dbReference>
<evidence type="ECO:0000256" key="2">
    <source>
        <dbReference type="SAM" id="MobiDB-lite"/>
    </source>
</evidence>
<accession>A0A7W3TC84</accession>
<dbReference type="Pfam" id="PF03707">
    <property type="entry name" value="MHYT"/>
    <property type="match status" value="2"/>
</dbReference>
<sequence length="247" mass="25179">MAMLGSTLGLRCTVRGLTTVGRRRLGWLALGAVAIGTGIFTMHFIGMMGFTSPALPITYDATISYASLAVAILVVGLGVLLVGLHPTSVPALLLAGVITGLGVAGMHYLGMAGMRMDGGLAYDPLIVVLSVVVAVVAATAALWFAIAARSLGAALGAGAVMAVAVNGMHYLGMQALTLHAHTETVGLGGRAPLETLMPILLGPIVLLLVVGLVVGLDPMTADELNTRARRTGTPGRPVARLTEPQRG</sequence>